<organism evidence="1 2">
    <name type="scientific">Rangifer tarandus platyrhynchus</name>
    <name type="common">Svalbard reindeer</name>
    <dbReference type="NCBI Taxonomy" id="3082113"/>
    <lineage>
        <taxon>Eukaryota</taxon>
        <taxon>Metazoa</taxon>
        <taxon>Chordata</taxon>
        <taxon>Craniata</taxon>
        <taxon>Vertebrata</taxon>
        <taxon>Euteleostomi</taxon>
        <taxon>Mammalia</taxon>
        <taxon>Eutheria</taxon>
        <taxon>Laurasiatheria</taxon>
        <taxon>Artiodactyla</taxon>
        <taxon>Ruminantia</taxon>
        <taxon>Pecora</taxon>
        <taxon>Cervidae</taxon>
        <taxon>Odocoileinae</taxon>
        <taxon>Rangifer</taxon>
    </lineage>
</organism>
<gene>
    <name evidence="1" type="ORF">MRATA1EN22A_LOCUS6780</name>
</gene>
<dbReference type="EMBL" id="OX596100">
    <property type="protein sequence ID" value="CAM9739571.1"/>
    <property type="molecule type" value="Genomic_DNA"/>
</dbReference>
<name>A0AC59YJM2_RANTA</name>
<proteinExistence type="predicted"/>
<evidence type="ECO:0000313" key="1">
    <source>
        <dbReference type="EMBL" id="CAM9739571.1"/>
    </source>
</evidence>
<accession>A0AC59YJM2</accession>
<reference evidence="1" key="1">
    <citation type="submission" date="2023-05" db="EMBL/GenBank/DDBJ databases">
        <authorList>
            <consortium name="ELIXIR-Norway"/>
        </authorList>
    </citation>
    <scope>NUCLEOTIDE SEQUENCE</scope>
</reference>
<protein>
    <submittedName>
        <fullName evidence="1">Uncharacterized protein</fullName>
    </submittedName>
</protein>
<evidence type="ECO:0000313" key="2">
    <source>
        <dbReference type="Proteomes" id="UP001162501"/>
    </source>
</evidence>
<reference evidence="1" key="2">
    <citation type="submission" date="2025-03" db="EMBL/GenBank/DDBJ databases">
        <authorList>
            <consortium name="ELIXIR-Norway"/>
            <consortium name="Elixir Norway"/>
        </authorList>
    </citation>
    <scope>NUCLEOTIDE SEQUENCE</scope>
</reference>
<sequence>MLLLLFSGSVVADSFVTSWTVARQAPLSMGFSRHICWDRLPFPSSGDLPDPGIEPVSPALTGRFFTTEPPVTSLSPSNVHSLTIISKDSAHFSFLSFSTPLFKLY</sequence>
<dbReference type="Proteomes" id="UP001162501">
    <property type="component" value="Chromosome 16"/>
</dbReference>